<protein>
    <submittedName>
        <fullName evidence="1">Uncharacterized protein</fullName>
    </submittedName>
</protein>
<evidence type="ECO:0000313" key="2">
    <source>
        <dbReference type="Proteomes" id="UP000035740"/>
    </source>
</evidence>
<name>A0A0J7YNL1_BETVV</name>
<sequence length="57" mass="6410">MQLQALPALITLQVIFQDMTKIICDLTGCLSERARSRWIQTCCKFCMTAMPVDNGNS</sequence>
<reference evidence="1 2" key="1">
    <citation type="journal article" date="2014" name="Nature">
        <title>The genome of the recently domesticated crop plant sugar beet (Beta vulgaris).</title>
        <authorList>
            <person name="Dohm J.C."/>
            <person name="Minoche A.E."/>
            <person name="Holtgrawe D."/>
            <person name="Capella-Gutierrez S."/>
            <person name="Zakrzewski F."/>
            <person name="Tafer H."/>
            <person name="Rupp O."/>
            <person name="Sorensen T.R."/>
            <person name="Stracke R."/>
            <person name="Reinhardt R."/>
            <person name="Goesmann A."/>
            <person name="Kraft T."/>
            <person name="Schulz B."/>
            <person name="Stadler P.F."/>
            <person name="Schmidt T."/>
            <person name="Gabaldon T."/>
            <person name="Lehrach H."/>
            <person name="Weisshaar B."/>
            <person name="Himmelbauer H."/>
        </authorList>
    </citation>
    <scope>NUCLEOTIDE SEQUENCE [LARGE SCALE GENOMIC DNA]</scope>
    <source>
        <tissue evidence="1">Taproot</tissue>
    </source>
</reference>
<dbReference type="Gramene" id="KMS65166">
    <property type="protein sequence ID" value="KMS65166"/>
    <property type="gene ID" value="BVRB_038740"/>
</dbReference>
<gene>
    <name evidence="1" type="ORF">BVRB_038740</name>
</gene>
<accession>A0A0J7YNL1</accession>
<dbReference type="EMBL" id="KQ113485">
    <property type="protein sequence ID" value="KMS65166.1"/>
    <property type="molecule type" value="Genomic_DNA"/>
</dbReference>
<keyword evidence="2" id="KW-1185">Reference proteome</keyword>
<dbReference type="Proteomes" id="UP000035740">
    <property type="component" value="Unassembled WGS sequence"/>
</dbReference>
<organism evidence="1 2">
    <name type="scientific">Beta vulgaris subsp. vulgaris</name>
    <name type="common">Beet</name>
    <dbReference type="NCBI Taxonomy" id="3555"/>
    <lineage>
        <taxon>Eukaryota</taxon>
        <taxon>Viridiplantae</taxon>
        <taxon>Streptophyta</taxon>
        <taxon>Embryophyta</taxon>
        <taxon>Tracheophyta</taxon>
        <taxon>Spermatophyta</taxon>
        <taxon>Magnoliopsida</taxon>
        <taxon>eudicotyledons</taxon>
        <taxon>Gunneridae</taxon>
        <taxon>Pentapetalae</taxon>
        <taxon>Caryophyllales</taxon>
        <taxon>Chenopodiaceae</taxon>
        <taxon>Betoideae</taxon>
        <taxon>Beta</taxon>
    </lineage>
</organism>
<proteinExistence type="predicted"/>
<evidence type="ECO:0000313" key="1">
    <source>
        <dbReference type="EMBL" id="KMS65166.1"/>
    </source>
</evidence>
<dbReference type="AlphaFoldDB" id="A0A0J7YNL1"/>